<dbReference type="RefSeq" id="WP_007931562.1">
    <property type="nucleotide sequence ID" value="NZ_AKVJ01000010.1"/>
</dbReference>
<dbReference type="PANTHER" id="PTHR46558:SF11">
    <property type="entry name" value="HTH-TYPE TRANSCRIPTIONAL REGULATOR XRE"/>
    <property type="match status" value="1"/>
</dbReference>
<dbReference type="EMBL" id="AKVJ01000010">
    <property type="protein sequence ID" value="EIW20089.1"/>
    <property type="molecule type" value="Genomic_DNA"/>
</dbReference>
<sequence length="126" mass="14390">MTFGERLADLRGRRSLTQNEVAKLTNISRSRLSLYEIGQREPDLATTKQLADFFNVTIDYLVGRDNIESLSPAAEEDNSNDLIKFLEQPEVLFDGIPLTKEDKSKIKASLDIIFWDAKQKNKQKKS</sequence>
<dbReference type="PATRIC" id="fig|1149862.3.peg.808"/>
<dbReference type="InterPro" id="IPR001387">
    <property type="entry name" value="Cro/C1-type_HTH"/>
</dbReference>
<dbReference type="AlphaFoldDB" id="I9LHT9"/>
<dbReference type="Gene3D" id="1.10.260.40">
    <property type="entry name" value="lambda repressor-like DNA-binding domains"/>
    <property type="match status" value="1"/>
</dbReference>
<dbReference type="Pfam" id="PF01381">
    <property type="entry name" value="HTH_3"/>
    <property type="match status" value="1"/>
</dbReference>
<evidence type="ECO:0000256" key="1">
    <source>
        <dbReference type="ARBA" id="ARBA00023125"/>
    </source>
</evidence>
<accession>I9LHT9</accession>
<dbReference type="SUPFAM" id="SSF47413">
    <property type="entry name" value="lambda repressor-like DNA-binding domains"/>
    <property type="match status" value="1"/>
</dbReference>
<dbReference type="CDD" id="cd00093">
    <property type="entry name" value="HTH_XRE"/>
    <property type="match status" value="1"/>
</dbReference>
<keyword evidence="4" id="KW-1185">Reference proteome</keyword>
<dbReference type="Proteomes" id="UP000004324">
    <property type="component" value="Unassembled WGS sequence"/>
</dbReference>
<name>I9LHT9_9FIRM</name>
<evidence type="ECO:0000259" key="2">
    <source>
        <dbReference type="PROSITE" id="PS50943"/>
    </source>
</evidence>
<organism evidence="3 4">
    <name type="scientific">Pelosinus fermentans B4</name>
    <dbReference type="NCBI Taxonomy" id="1149862"/>
    <lineage>
        <taxon>Bacteria</taxon>
        <taxon>Bacillati</taxon>
        <taxon>Bacillota</taxon>
        <taxon>Negativicutes</taxon>
        <taxon>Selenomonadales</taxon>
        <taxon>Sporomusaceae</taxon>
        <taxon>Pelosinus</taxon>
    </lineage>
</organism>
<comment type="caution">
    <text evidence="3">The sequence shown here is derived from an EMBL/GenBank/DDBJ whole genome shotgun (WGS) entry which is preliminary data.</text>
</comment>
<feature type="domain" description="HTH cro/C1-type" evidence="2">
    <location>
        <begin position="7"/>
        <end position="61"/>
    </location>
</feature>
<dbReference type="SMART" id="SM00530">
    <property type="entry name" value="HTH_XRE"/>
    <property type="match status" value="1"/>
</dbReference>
<protein>
    <submittedName>
        <fullName evidence="3">Helix-turn-helix domain protein</fullName>
    </submittedName>
</protein>
<reference evidence="3 4" key="1">
    <citation type="journal article" date="2012" name="J. Bacteriol.">
        <title>Draft Genome Sequences for Two Metal-Reducing Pelosinus fermentans Strains Isolated from a Cr(VI)-Contaminated Site and for Type Strain R7.</title>
        <authorList>
            <person name="Brown S.D."/>
            <person name="Podar M."/>
            <person name="Klingeman D.M."/>
            <person name="Johnson C.M."/>
            <person name="Yang Z.K."/>
            <person name="Utturkar S.M."/>
            <person name="Land M.L."/>
            <person name="Mosher J.J."/>
            <person name="Hurt R.A.Jr."/>
            <person name="Phelps T.J."/>
            <person name="Palumbo A.V."/>
            <person name="Arkin A.P."/>
            <person name="Hazen T.C."/>
            <person name="Elias D.A."/>
        </authorList>
    </citation>
    <scope>NUCLEOTIDE SEQUENCE [LARGE SCALE GENOMIC DNA]</scope>
    <source>
        <strain evidence="3 4">B4</strain>
    </source>
</reference>
<gene>
    <name evidence="3" type="ORF">FB4_2521</name>
</gene>
<evidence type="ECO:0000313" key="3">
    <source>
        <dbReference type="EMBL" id="EIW20089.1"/>
    </source>
</evidence>
<keyword evidence="1" id="KW-0238">DNA-binding</keyword>
<dbReference type="PANTHER" id="PTHR46558">
    <property type="entry name" value="TRACRIPTIONAL REGULATORY PROTEIN-RELATED-RELATED"/>
    <property type="match status" value="1"/>
</dbReference>
<dbReference type="InterPro" id="IPR010982">
    <property type="entry name" value="Lambda_DNA-bd_dom_sf"/>
</dbReference>
<dbReference type="GO" id="GO:0003677">
    <property type="term" value="F:DNA binding"/>
    <property type="evidence" value="ECO:0007669"/>
    <property type="project" value="UniProtKB-KW"/>
</dbReference>
<evidence type="ECO:0000313" key="4">
    <source>
        <dbReference type="Proteomes" id="UP000004324"/>
    </source>
</evidence>
<dbReference type="PROSITE" id="PS50943">
    <property type="entry name" value="HTH_CROC1"/>
    <property type="match status" value="1"/>
</dbReference>
<dbReference type="OrthoDB" id="1683966at2"/>
<proteinExistence type="predicted"/>